<evidence type="ECO:0000256" key="3">
    <source>
        <dbReference type="ARBA" id="ARBA00006040"/>
    </source>
</evidence>
<dbReference type="Gene3D" id="3.40.390.10">
    <property type="entry name" value="Collagenase (Catalytic Domain)"/>
    <property type="match status" value="1"/>
</dbReference>
<keyword evidence="8 14" id="KW-0378">Hydrolase</keyword>
<sequence length="795" mass="90121">MKTGMYRLIVPVLPVGRSQLSPGRLLHTVRRRWLATSVSRDTGKLTLKDAFDNNQLWRKLNDQNYQYNNSKGGNATYTDKLLSTISAISKDSENNVGLFNNPYLTDPKGLKEFSKVSLKQAQELVDQMRTDTSKEGIRNYIVNLDKLSDTLCRVIDLCEFIRSAHPDERFVTAAQQCHEEMFEFMNVLNTDVKLYETLKATLDDPTILKDLSAEEVKVGRILLEDFEKSGICMTSEVRDQFISLSQDISLVGQDFINNTGISRENHVLFDTQLLLTSGTPSYLLEQLKKDITGKHFKVPVYGAIPFAILRTCKDEQVREKIWSALHSCPDDQITRLTHLVKLRSILANLMGKSSFAEYQLDGKMAKTPQGVKNFIGSLVKSTRPVAAEELKFISDLKSEDMNCEKVTKQEDILSFVRPWDRDYYSWVEKQKESLTEGISEQEPISVYFTLGSVLEGLSHVFKSIYGLELKPEVPNIGETWSAEVRRVNVVSKKEGTVGVIYCDLFERAGKTQNPAHFTVCCSRQTYATENDESIMQIGTDSNGARFQLPIISLVCNFSKTRISANDSLCLLQLNEIETLFHEMGHAMHSMLGRTKLQNISGTRCPTDFVELPSILMEHFARDPRVLRNIGKHYITGRAIPEETLLKQLEENKFLQSCETFAQAKMAMLDQELHGDRIIQNINTLDVVAIYQEVERSSQVLVDDKSNWCGRFGHLYGYGATYYSYLLDRAIATKVWEKLFSADPYSNVGGTQFKEKVLKWGGLKDPWTCIADVLEQPDLASGDARAMMYIGNTHDL</sequence>
<comment type="function">
    <text evidence="13">Cleaves proteins, imported into the mitochondrion, to their mature size. While most mitochondrial precursor proteins are processed to the mature form in one step by mitochondrial processing peptidase (MPP), the sequential cleavage by MIP of an octapeptide after initial processing by MPP is a required step for a subgroup of nuclear-encoded precursor proteins destined for the matrix or the inner membrane.</text>
</comment>
<evidence type="ECO:0000256" key="2">
    <source>
        <dbReference type="ARBA" id="ARBA00004305"/>
    </source>
</evidence>
<dbReference type="PANTHER" id="PTHR11804">
    <property type="entry name" value="PROTEASE M3 THIMET OLIGOPEPTIDASE-RELATED"/>
    <property type="match status" value="1"/>
</dbReference>
<evidence type="ECO:0000256" key="7">
    <source>
        <dbReference type="ARBA" id="ARBA00022723"/>
    </source>
</evidence>
<dbReference type="InterPro" id="IPR024079">
    <property type="entry name" value="MetalloPept_cat_dom_sf"/>
</dbReference>
<keyword evidence="11 14" id="KW-0482">Metalloprotease</keyword>
<keyword evidence="12" id="KW-0496">Mitochondrion</keyword>
<evidence type="ECO:0000256" key="6">
    <source>
        <dbReference type="ARBA" id="ARBA00022670"/>
    </source>
</evidence>
<dbReference type="Pfam" id="PF01432">
    <property type="entry name" value="Peptidase_M3"/>
    <property type="match status" value="1"/>
</dbReference>
<evidence type="ECO:0000256" key="1">
    <source>
        <dbReference type="ARBA" id="ARBA00000436"/>
    </source>
</evidence>
<reference evidence="16 17" key="1">
    <citation type="journal article" date="2023" name="Elife">
        <title>Identification of key yeast species and microbe-microbe interactions impacting larval growth of Drosophila in the wild.</title>
        <authorList>
            <person name="Mure A."/>
            <person name="Sugiura Y."/>
            <person name="Maeda R."/>
            <person name="Honda K."/>
            <person name="Sakurai N."/>
            <person name="Takahashi Y."/>
            <person name="Watada M."/>
            <person name="Katoh T."/>
            <person name="Gotoh A."/>
            <person name="Gotoh Y."/>
            <person name="Taniguchi I."/>
            <person name="Nakamura K."/>
            <person name="Hayashi T."/>
            <person name="Katayama T."/>
            <person name="Uemura T."/>
            <person name="Hattori Y."/>
        </authorList>
    </citation>
    <scope>NUCLEOTIDE SEQUENCE [LARGE SCALE GENOMIC DNA]</scope>
    <source>
        <strain evidence="16 17">KH-74</strain>
    </source>
</reference>
<evidence type="ECO:0000256" key="11">
    <source>
        <dbReference type="ARBA" id="ARBA00023049"/>
    </source>
</evidence>
<evidence type="ECO:0000256" key="13">
    <source>
        <dbReference type="ARBA" id="ARBA00025208"/>
    </source>
</evidence>
<dbReference type="GO" id="GO:0006518">
    <property type="term" value="P:peptide metabolic process"/>
    <property type="evidence" value="ECO:0007669"/>
    <property type="project" value="TreeGrafter"/>
</dbReference>
<keyword evidence="10" id="KW-0809">Transit peptide</keyword>
<evidence type="ECO:0000256" key="14">
    <source>
        <dbReference type="RuleBase" id="RU003435"/>
    </source>
</evidence>
<evidence type="ECO:0000256" key="10">
    <source>
        <dbReference type="ARBA" id="ARBA00022946"/>
    </source>
</evidence>
<keyword evidence="6 14" id="KW-0645">Protease</keyword>
<gene>
    <name evidence="16" type="ORF">DAKH74_002580</name>
</gene>
<dbReference type="GO" id="GO:0004222">
    <property type="term" value="F:metalloendopeptidase activity"/>
    <property type="evidence" value="ECO:0007669"/>
    <property type="project" value="UniProtKB-EC"/>
</dbReference>
<dbReference type="SUPFAM" id="SSF55486">
    <property type="entry name" value="Metalloproteases ('zincins'), catalytic domain"/>
    <property type="match status" value="1"/>
</dbReference>
<evidence type="ECO:0000313" key="16">
    <source>
        <dbReference type="EMBL" id="GMM53642.1"/>
    </source>
</evidence>
<comment type="caution">
    <text evidence="16">The sequence shown here is derived from an EMBL/GenBank/DDBJ whole genome shotgun (WGS) entry which is preliminary data.</text>
</comment>
<protein>
    <recommendedName>
        <fullName evidence="5">Mitochondrial intermediate peptidase</fullName>
        <ecNumber evidence="4">3.4.24.59</ecNumber>
    </recommendedName>
</protein>
<dbReference type="CDD" id="cd06457">
    <property type="entry name" value="M3A_MIP"/>
    <property type="match status" value="1"/>
</dbReference>
<dbReference type="Gene3D" id="1.10.1370.10">
    <property type="entry name" value="Neurolysin, domain 3"/>
    <property type="match status" value="1"/>
</dbReference>
<dbReference type="AlphaFoldDB" id="A0AAV5RQV6"/>
<proteinExistence type="inferred from homology"/>
<dbReference type="GO" id="GO:0046872">
    <property type="term" value="F:metal ion binding"/>
    <property type="evidence" value="ECO:0007669"/>
    <property type="project" value="UniProtKB-UniRule"/>
</dbReference>
<comment type="cofactor">
    <cofactor evidence="14">
        <name>Zn(2+)</name>
        <dbReference type="ChEBI" id="CHEBI:29105"/>
    </cofactor>
    <text evidence="14">Binds 1 zinc ion.</text>
</comment>
<keyword evidence="17" id="KW-1185">Reference proteome</keyword>
<evidence type="ECO:0000256" key="4">
    <source>
        <dbReference type="ARBA" id="ARBA00012441"/>
    </source>
</evidence>
<evidence type="ECO:0000256" key="8">
    <source>
        <dbReference type="ARBA" id="ARBA00022801"/>
    </source>
</evidence>
<keyword evidence="7 14" id="KW-0479">Metal-binding</keyword>
<evidence type="ECO:0000256" key="9">
    <source>
        <dbReference type="ARBA" id="ARBA00022833"/>
    </source>
</evidence>
<dbReference type="Proteomes" id="UP001377567">
    <property type="component" value="Unassembled WGS sequence"/>
</dbReference>
<feature type="domain" description="Peptidase M3A/M3B catalytic" evidence="15">
    <location>
        <begin position="309"/>
        <end position="786"/>
    </location>
</feature>
<dbReference type="InterPro" id="IPR045090">
    <property type="entry name" value="Pept_M3A_M3B"/>
</dbReference>
<dbReference type="InterPro" id="IPR001567">
    <property type="entry name" value="Pept_M3A_M3B_dom"/>
</dbReference>
<accession>A0AAV5RQV6</accession>
<comment type="catalytic activity">
    <reaction evidence="1">
        <text>Release of an N-terminal octapeptide as second stage of processing of some proteins imported into the mitochondrion.</text>
        <dbReference type="EC" id="3.4.24.59"/>
    </reaction>
</comment>
<comment type="subcellular location">
    <subcellularLocation>
        <location evidence="2">Mitochondrion matrix</location>
    </subcellularLocation>
</comment>
<evidence type="ECO:0000259" key="15">
    <source>
        <dbReference type="Pfam" id="PF01432"/>
    </source>
</evidence>
<dbReference type="InterPro" id="IPR024077">
    <property type="entry name" value="Neurolysin/TOP_dom2"/>
</dbReference>
<dbReference type="EC" id="3.4.24.59" evidence="4"/>
<dbReference type="InterPro" id="IPR033851">
    <property type="entry name" value="M3A_MIP"/>
</dbReference>
<dbReference type="EMBL" id="BTGD01000001">
    <property type="protein sequence ID" value="GMM53642.1"/>
    <property type="molecule type" value="Genomic_DNA"/>
</dbReference>
<dbReference type="GO" id="GO:0006627">
    <property type="term" value="P:protein processing involved in protein targeting to mitochondrion"/>
    <property type="evidence" value="ECO:0007669"/>
    <property type="project" value="TreeGrafter"/>
</dbReference>
<evidence type="ECO:0000313" key="17">
    <source>
        <dbReference type="Proteomes" id="UP001377567"/>
    </source>
</evidence>
<dbReference type="PANTHER" id="PTHR11804:SF79">
    <property type="entry name" value="MITOCHONDRIAL INTERMEDIATE PEPTIDASE"/>
    <property type="match status" value="1"/>
</dbReference>
<organism evidence="16 17">
    <name type="scientific">Maudiozyma humilis</name>
    <name type="common">Sour dough yeast</name>
    <name type="synonym">Kazachstania humilis</name>
    <dbReference type="NCBI Taxonomy" id="51915"/>
    <lineage>
        <taxon>Eukaryota</taxon>
        <taxon>Fungi</taxon>
        <taxon>Dikarya</taxon>
        <taxon>Ascomycota</taxon>
        <taxon>Saccharomycotina</taxon>
        <taxon>Saccharomycetes</taxon>
        <taxon>Saccharomycetales</taxon>
        <taxon>Saccharomycetaceae</taxon>
        <taxon>Maudiozyma</taxon>
    </lineage>
</organism>
<keyword evidence="9 14" id="KW-0862">Zinc</keyword>
<name>A0AAV5RQV6_MAUHU</name>
<comment type="similarity">
    <text evidence="3 14">Belongs to the peptidase M3 family.</text>
</comment>
<dbReference type="GO" id="GO:0005759">
    <property type="term" value="C:mitochondrial matrix"/>
    <property type="evidence" value="ECO:0007669"/>
    <property type="project" value="UniProtKB-SubCell"/>
</dbReference>
<dbReference type="FunFam" id="3.40.390.10:FF:000055">
    <property type="entry name" value="Related to mitochondrial intermediate peptidase"/>
    <property type="match status" value="1"/>
</dbReference>
<dbReference type="Gene3D" id="1.10.1370.40">
    <property type="match status" value="1"/>
</dbReference>
<evidence type="ECO:0000256" key="12">
    <source>
        <dbReference type="ARBA" id="ARBA00023128"/>
    </source>
</evidence>
<evidence type="ECO:0000256" key="5">
    <source>
        <dbReference type="ARBA" id="ARBA00018046"/>
    </source>
</evidence>